<reference evidence="6" key="1">
    <citation type="journal article" date="2019" name="Int. J. Syst. Evol. Microbiol.">
        <title>The Global Catalogue of Microorganisms (GCM) 10K type strain sequencing project: providing services to taxonomists for standard genome sequencing and annotation.</title>
        <authorList>
            <consortium name="The Broad Institute Genomics Platform"/>
            <consortium name="The Broad Institute Genome Sequencing Center for Infectious Disease"/>
            <person name="Wu L."/>
            <person name="Ma J."/>
        </authorList>
    </citation>
    <scope>NUCLEOTIDE SEQUENCE [LARGE SCALE GENOMIC DNA]</scope>
    <source>
        <strain evidence="6">CCUG 53762</strain>
    </source>
</reference>
<organism evidence="5 6">
    <name type="scientific">Pseudopedobacter beijingensis</name>
    <dbReference type="NCBI Taxonomy" id="1207056"/>
    <lineage>
        <taxon>Bacteria</taxon>
        <taxon>Pseudomonadati</taxon>
        <taxon>Bacteroidota</taxon>
        <taxon>Sphingobacteriia</taxon>
        <taxon>Sphingobacteriales</taxon>
        <taxon>Sphingobacteriaceae</taxon>
        <taxon>Pseudopedobacter</taxon>
    </lineage>
</organism>
<feature type="coiled-coil region" evidence="2">
    <location>
        <begin position="20"/>
        <end position="47"/>
    </location>
</feature>
<evidence type="ECO:0000256" key="1">
    <source>
        <dbReference type="ARBA" id="ARBA00022801"/>
    </source>
</evidence>
<dbReference type="PANTHER" id="PTHR43283">
    <property type="entry name" value="BETA-LACTAMASE-RELATED"/>
    <property type="match status" value="1"/>
</dbReference>
<dbReference type="Gene3D" id="3.40.710.10">
    <property type="entry name" value="DD-peptidase/beta-lactamase superfamily"/>
    <property type="match status" value="1"/>
</dbReference>
<evidence type="ECO:0000313" key="6">
    <source>
        <dbReference type="Proteomes" id="UP001597118"/>
    </source>
</evidence>
<keyword evidence="6" id="KW-1185">Reference proteome</keyword>
<dbReference type="InterPro" id="IPR001466">
    <property type="entry name" value="Beta-lactam-related"/>
</dbReference>
<dbReference type="Proteomes" id="UP001597118">
    <property type="component" value="Unassembled WGS sequence"/>
</dbReference>
<dbReference type="InterPro" id="IPR050789">
    <property type="entry name" value="Diverse_Enzym_Activities"/>
</dbReference>
<protein>
    <submittedName>
        <fullName evidence="5">Serine hydrolase</fullName>
    </submittedName>
</protein>
<evidence type="ECO:0000259" key="4">
    <source>
        <dbReference type="Pfam" id="PF00144"/>
    </source>
</evidence>
<sequence length="601" mass="68121">MIRKTIWASILFAAYVLQACGQAHQRNKNWLEDIEKLEKQMVVLNNQQNDIPLKALNTKNIASINLGFDHASIFDSLLNKYDVVRSFSSFNNDLNAIQDDLNFYNQVIVTLTDSALYNSDNLNFIKSIQKKKKLVIALFGNGSSLPLLNDVEAPIVWNSERSTIAASLSAQVIFGGREITNKLTQDYSAKYTKGSGYNIPAIRLAYSVPEEVGLNSNDFSEIDKIVQQAITERATPGAVVLVAQKGKVIFNKAYGKHTYESDDLVKTDDIYDLASVTKITATTIAAMKLFEEGKFKLSDSISQYIKRTKGTDKANITIKDILLHQAGFIPYIPFYKDLKPTDFQRDSSENYSVKVADSFFLKNNYYKDVMWKRMLEAPLRTPGKYVYSDLSMYYMKEVVEGITGEKLPLYLEDNFYKPLGMKSTLFNPRNKFEKKRIVPTELDGYFRNILVWGYVHDQGAAMAGGVAGHAGLFSDATDLATISQMLLNKGSYGDVVYFKPQTVELFTSKQSDISRRGLGFDRWDQDKTKKYPSEFASSQTYGHTGYTGTCLWIDPARELIYIFLSNRVYPKVTNKILELNTRSRIQDVIYKAIEKQNNKTD</sequence>
<evidence type="ECO:0000256" key="3">
    <source>
        <dbReference type="SAM" id="SignalP"/>
    </source>
</evidence>
<gene>
    <name evidence="5" type="ORF">ACFSAH_05090</name>
</gene>
<evidence type="ECO:0000256" key="2">
    <source>
        <dbReference type="SAM" id="Coils"/>
    </source>
</evidence>
<dbReference type="Pfam" id="PF00144">
    <property type="entry name" value="Beta-lactamase"/>
    <property type="match status" value="1"/>
</dbReference>
<feature type="chain" id="PRO_5045615435" evidence="3">
    <location>
        <begin position="20"/>
        <end position="601"/>
    </location>
</feature>
<dbReference type="RefSeq" id="WP_379661623.1">
    <property type="nucleotide sequence ID" value="NZ_JBHUDG010000004.1"/>
</dbReference>
<keyword evidence="2" id="KW-0175">Coiled coil</keyword>
<comment type="caution">
    <text evidence="5">The sequence shown here is derived from an EMBL/GenBank/DDBJ whole genome shotgun (WGS) entry which is preliminary data.</text>
</comment>
<feature type="signal peptide" evidence="3">
    <location>
        <begin position="1"/>
        <end position="19"/>
    </location>
</feature>
<dbReference type="SUPFAM" id="SSF56601">
    <property type="entry name" value="beta-lactamase/transpeptidase-like"/>
    <property type="match status" value="1"/>
</dbReference>
<proteinExistence type="predicted"/>
<dbReference type="PROSITE" id="PS51257">
    <property type="entry name" value="PROKAR_LIPOPROTEIN"/>
    <property type="match status" value="1"/>
</dbReference>
<evidence type="ECO:0000313" key="5">
    <source>
        <dbReference type="EMBL" id="MFD1629242.1"/>
    </source>
</evidence>
<accession>A0ABW4IBA0</accession>
<dbReference type="GO" id="GO:0016787">
    <property type="term" value="F:hydrolase activity"/>
    <property type="evidence" value="ECO:0007669"/>
    <property type="project" value="UniProtKB-KW"/>
</dbReference>
<dbReference type="EMBL" id="JBHUDG010000004">
    <property type="protein sequence ID" value="MFD1629242.1"/>
    <property type="molecule type" value="Genomic_DNA"/>
</dbReference>
<dbReference type="PANTHER" id="PTHR43283:SF11">
    <property type="entry name" value="BETA-LACTAMASE-RELATED DOMAIN-CONTAINING PROTEIN"/>
    <property type="match status" value="1"/>
</dbReference>
<keyword evidence="3" id="KW-0732">Signal</keyword>
<dbReference type="InterPro" id="IPR012338">
    <property type="entry name" value="Beta-lactam/transpept-like"/>
</dbReference>
<keyword evidence="1 5" id="KW-0378">Hydrolase</keyword>
<name>A0ABW4IBA0_9SPHI</name>
<feature type="domain" description="Beta-lactamase-related" evidence="4">
    <location>
        <begin position="222"/>
        <end position="572"/>
    </location>
</feature>